<sequence length="701" mass="74991">MKKHHLTAAVQTALMPARAEAASDQPAADNQSPRSWYTINALAASEPTVEIYIYDVIGYWGVSAQQFISDCKAAGVFSAKQINLHIHSPGGDVMDGFAIYNTLARLTCKIDIWNDGLAASMASVILCLPNATVHMPSNAWVMIHKPWSGAVGNADDLRDLADWLDRNEALLLNAYEKKTGKPREELAALLSADTWLDGLQAKEMGFVDVLEEPISAAAYVNENKMKDFNNIPTQARTLFGAKANAGTAAPVPANPTTTAVLPGQPQQPAGDDAVAAFKRQEQARRNDIQDLFALTGGRFPELMAECLADMDVSAAAAKEKIKAALGTGASETGPLGSTVHIHAGNGNLIGDSVRASLMARCGHAEKERDNRYDGFSLRELARASLEGRGVSTSGMSPMNYVGMAFTHTSSDFGKILMDVSNKSVLEGWESANETFEKWTRKGTLSDFKVAQRVGLGDIASLRKVREGAEYKHITLNDTGATIQLATYGELFCITRQAIINDDLDLLTRIPKLMGAAARGTIADLVYAVLTQNIKMPDNKALFHADHHNLLSGADSAMSIKALSAAKALMRSQKAAAEGGKGRALNIRPGFVLVPTELEDNAFQLINSTSVPGADANSGIINPLKGFAEVIGEPRLSDSDVAQWFLAAQGGDTVEVAYLDGMDAPWIEQQEGFTVDGVTTKVRIDAGVSALDYRGLVKAAGK</sequence>
<evidence type="ECO:0000256" key="3">
    <source>
        <dbReference type="ARBA" id="ARBA00022670"/>
    </source>
</evidence>
<dbReference type="Pfam" id="PF00574">
    <property type="entry name" value="CLP_protease"/>
    <property type="match status" value="1"/>
</dbReference>
<evidence type="ECO:0000256" key="6">
    <source>
        <dbReference type="RuleBase" id="RU003567"/>
    </source>
</evidence>
<comment type="similarity">
    <text evidence="1 6">Belongs to the peptidase S14 family.</text>
</comment>
<dbReference type="InterPro" id="IPR001907">
    <property type="entry name" value="ClpP"/>
</dbReference>
<dbReference type="NCBIfam" id="NF045542">
    <property type="entry name" value="Clp_rel_HeadMat"/>
    <property type="match status" value="1"/>
</dbReference>
<dbReference type="PRINTS" id="PR00127">
    <property type="entry name" value="CLPPROTEASEP"/>
</dbReference>
<dbReference type="GO" id="GO:0051117">
    <property type="term" value="F:ATPase binding"/>
    <property type="evidence" value="ECO:0007669"/>
    <property type="project" value="TreeGrafter"/>
</dbReference>
<dbReference type="InterPro" id="IPR029045">
    <property type="entry name" value="ClpP/crotonase-like_dom_sf"/>
</dbReference>
<evidence type="ECO:0000313" key="7">
    <source>
        <dbReference type="EMBL" id="MDH1897835.1"/>
    </source>
</evidence>
<dbReference type="RefSeq" id="WP_279981364.1">
    <property type="nucleotide sequence ID" value="NZ_JAOCFT010000001.1"/>
</dbReference>
<dbReference type="PANTHER" id="PTHR10381:SF70">
    <property type="entry name" value="ATP-DEPENDENT CLP PROTEASE PROTEOLYTIC SUBUNIT"/>
    <property type="match status" value="1"/>
</dbReference>
<keyword evidence="5" id="KW-0720">Serine protease</keyword>
<dbReference type="Proteomes" id="UP001160758">
    <property type="component" value="Unassembled WGS sequence"/>
</dbReference>
<evidence type="ECO:0000313" key="8">
    <source>
        <dbReference type="Proteomes" id="UP001160758"/>
    </source>
</evidence>
<gene>
    <name evidence="7" type="ORF">N5I07_09685</name>
</gene>
<dbReference type="SUPFAM" id="SSF52096">
    <property type="entry name" value="ClpP/crotonase"/>
    <property type="match status" value="1"/>
</dbReference>
<dbReference type="GO" id="GO:0004252">
    <property type="term" value="F:serine-type endopeptidase activity"/>
    <property type="evidence" value="ECO:0007669"/>
    <property type="project" value="InterPro"/>
</dbReference>
<dbReference type="AlphaFoldDB" id="A0AA42VAZ3"/>
<comment type="caution">
    <text evidence="7">The sequence shown here is derived from an EMBL/GenBank/DDBJ whole genome shotgun (WGS) entry which is preliminary data.</text>
</comment>
<name>A0AA42VAZ3_AERCA</name>
<evidence type="ECO:0000256" key="2">
    <source>
        <dbReference type="ARBA" id="ARBA00022490"/>
    </source>
</evidence>
<dbReference type="NCBIfam" id="NF045540">
    <property type="entry name" value="scaf_prot_MCP1"/>
    <property type="match status" value="1"/>
</dbReference>
<dbReference type="GO" id="GO:0004176">
    <property type="term" value="F:ATP-dependent peptidase activity"/>
    <property type="evidence" value="ECO:0007669"/>
    <property type="project" value="InterPro"/>
</dbReference>
<dbReference type="Gene3D" id="3.90.226.10">
    <property type="entry name" value="2-enoyl-CoA Hydratase, Chain A, domain 1"/>
    <property type="match status" value="1"/>
</dbReference>
<dbReference type="PANTHER" id="PTHR10381">
    <property type="entry name" value="ATP-DEPENDENT CLP PROTEASE PROTEOLYTIC SUBUNIT"/>
    <property type="match status" value="1"/>
</dbReference>
<keyword evidence="2" id="KW-0963">Cytoplasm</keyword>
<dbReference type="CDD" id="cd07016">
    <property type="entry name" value="S14_ClpP_1"/>
    <property type="match status" value="1"/>
</dbReference>
<dbReference type="GO" id="GO:0009368">
    <property type="term" value="C:endopeptidase Clp complex"/>
    <property type="evidence" value="ECO:0007669"/>
    <property type="project" value="TreeGrafter"/>
</dbReference>
<proteinExistence type="inferred from homology"/>
<protein>
    <recommendedName>
        <fullName evidence="6">ATP-dependent Clp protease proteolytic subunit</fullName>
    </recommendedName>
</protein>
<reference evidence="7" key="1">
    <citation type="submission" date="2022-09" db="EMBL/GenBank/DDBJ databases">
        <title>Intensive care unit water sources are persistently colonized with multi-drug resistant bacteria and are the site of extensive horizontal gene transfer of antibiotic resistance genes.</title>
        <authorList>
            <person name="Diorio-Toth L."/>
        </authorList>
    </citation>
    <scope>NUCLEOTIDE SEQUENCE</scope>
    <source>
        <strain evidence="7">GD03796</strain>
    </source>
</reference>
<dbReference type="GO" id="GO:0006515">
    <property type="term" value="P:protein quality control for misfolded or incompletely synthesized proteins"/>
    <property type="evidence" value="ECO:0007669"/>
    <property type="project" value="TreeGrafter"/>
</dbReference>
<evidence type="ECO:0000256" key="4">
    <source>
        <dbReference type="ARBA" id="ARBA00022801"/>
    </source>
</evidence>
<accession>A0AA42VAZ3</accession>
<organism evidence="7 8">
    <name type="scientific">Aeromonas caviae</name>
    <name type="common">Aeromonas punctata</name>
    <dbReference type="NCBI Taxonomy" id="648"/>
    <lineage>
        <taxon>Bacteria</taxon>
        <taxon>Pseudomonadati</taxon>
        <taxon>Pseudomonadota</taxon>
        <taxon>Gammaproteobacteria</taxon>
        <taxon>Aeromonadales</taxon>
        <taxon>Aeromonadaceae</taxon>
        <taxon>Aeromonas</taxon>
    </lineage>
</organism>
<dbReference type="Pfam" id="PF25209">
    <property type="entry name" value="Phage_capsid_4"/>
    <property type="match status" value="1"/>
</dbReference>
<keyword evidence="3 7" id="KW-0645">Protease</keyword>
<evidence type="ECO:0000256" key="5">
    <source>
        <dbReference type="ARBA" id="ARBA00022825"/>
    </source>
</evidence>
<dbReference type="EMBL" id="JAOCFT010000001">
    <property type="protein sequence ID" value="MDH1897835.1"/>
    <property type="molecule type" value="Genomic_DNA"/>
</dbReference>
<keyword evidence="4" id="KW-0378">Hydrolase</keyword>
<dbReference type="InterPro" id="IPR023562">
    <property type="entry name" value="ClpP/TepA"/>
</dbReference>
<evidence type="ECO:0000256" key="1">
    <source>
        <dbReference type="ARBA" id="ARBA00007039"/>
    </source>
</evidence>